<dbReference type="SMART" id="SM00562">
    <property type="entry name" value="NDK"/>
    <property type="match status" value="1"/>
</dbReference>
<keyword evidence="7 14" id="KW-0547">Nucleotide-binding</keyword>
<dbReference type="SUPFAM" id="SSF54919">
    <property type="entry name" value="Nucleoside diphosphate kinase, NDK"/>
    <property type="match status" value="1"/>
</dbReference>
<evidence type="ECO:0000256" key="12">
    <source>
        <dbReference type="PROSITE-ProRule" id="PRU00706"/>
    </source>
</evidence>
<sequence length="151" mass="17083">MNVLKKKKICRLKLEEVFIEKTLVIIKPDGVRRQLIGKILQHFEQKNLRILDLKMGVLTKEQLEEHYQHLKERPFFPELLAYMLSGQVVIGILEGEDAVDSVRKIVGATNPLEAQSGTIRALYGTSQTENVIHASDSVTSAADEIQLFLSK</sequence>
<evidence type="ECO:0000256" key="5">
    <source>
        <dbReference type="ARBA" id="ARBA00022679"/>
    </source>
</evidence>
<dbReference type="InterPro" id="IPR034907">
    <property type="entry name" value="NDK-like_dom"/>
</dbReference>
<evidence type="ECO:0000256" key="1">
    <source>
        <dbReference type="ARBA" id="ARBA00001946"/>
    </source>
</evidence>
<reference evidence="16" key="1">
    <citation type="journal article" date="2021" name="PeerJ">
        <title>Extensive microbial diversity within the chicken gut microbiome revealed by metagenomics and culture.</title>
        <authorList>
            <person name="Gilroy R."/>
            <person name="Ravi A."/>
            <person name="Getino M."/>
            <person name="Pursley I."/>
            <person name="Horton D.L."/>
            <person name="Alikhan N.F."/>
            <person name="Baker D."/>
            <person name="Gharbi K."/>
            <person name="Hall N."/>
            <person name="Watson M."/>
            <person name="Adriaenssens E.M."/>
            <person name="Foster-Nyarko E."/>
            <person name="Jarju S."/>
            <person name="Secka A."/>
            <person name="Antonio M."/>
            <person name="Oren A."/>
            <person name="Chaudhuri R.R."/>
            <person name="La Ragione R."/>
            <person name="Hildebrand F."/>
            <person name="Pallen M.J."/>
        </authorList>
    </citation>
    <scope>NUCLEOTIDE SEQUENCE</scope>
    <source>
        <strain evidence="16">150</strain>
    </source>
</reference>
<feature type="binding site" evidence="12">
    <location>
        <position position="109"/>
    </location>
    <ligand>
        <name>ATP</name>
        <dbReference type="ChEBI" id="CHEBI:30616"/>
    </ligand>
</feature>
<evidence type="ECO:0000256" key="4">
    <source>
        <dbReference type="ARBA" id="ARBA00017632"/>
    </source>
</evidence>
<evidence type="ECO:0000313" key="16">
    <source>
        <dbReference type="EMBL" id="MCC9273143.1"/>
    </source>
</evidence>
<comment type="catalytic activity">
    <reaction evidence="14">
        <text>a 2'-deoxyribonucleoside 5'-diphosphate + ATP = a 2'-deoxyribonucleoside 5'-triphosphate + ADP</text>
        <dbReference type="Rhea" id="RHEA:44640"/>
        <dbReference type="ChEBI" id="CHEBI:30616"/>
        <dbReference type="ChEBI" id="CHEBI:61560"/>
        <dbReference type="ChEBI" id="CHEBI:73316"/>
        <dbReference type="ChEBI" id="CHEBI:456216"/>
        <dbReference type="EC" id="2.7.4.6"/>
    </reaction>
</comment>
<feature type="binding site" evidence="12">
    <location>
        <position position="130"/>
    </location>
    <ligand>
        <name>ATP</name>
        <dbReference type="ChEBI" id="CHEBI:30616"/>
    </ligand>
</feature>
<keyword evidence="9 14" id="KW-0067">ATP-binding</keyword>
<dbReference type="PROSITE" id="PS00469">
    <property type="entry name" value="NDPK"/>
    <property type="match status" value="1"/>
</dbReference>
<comment type="cofactor">
    <cofactor evidence="1">
        <name>Mg(2+)</name>
        <dbReference type="ChEBI" id="CHEBI:18420"/>
    </cofactor>
</comment>
<evidence type="ECO:0000256" key="11">
    <source>
        <dbReference type="ARBA" id="ARBA00023080"/>
    </source>
</evidence>
<dbReference type="Gene3D" id="3.30.70.141">
    <property type="entry name" value="Nucleoside diphosphate kinase-like domain"/>
    <property type="match status" value="1"/>
</dbReference>
<dbReference type="NCBIfam" id="NF001908">
    <property type="entry name" value="PRK00668.1"/>
    <property type="match status" value="1"/>
</dbReference>
<accession>A0A9E3ZSC2</accession>
<evidence type="ECO:0000256" key="9">
    <source>
        <dbReference type="ARBA" id="ARBA00022840"/>
    </source>
</evidence>
<evidence type="ECO:0000256" key="7">
    <source>
        <dbReference type="ARBA" id="ARBA00022741"/>
    </source>
</evidence>
<keyword evidence="10" id="KW-0460">Magnesium</keyword>
<proteinExistence type="inferred from homology"/>
<evidence type="ECO:0000256" key="8">
    <source>
        <dbReference type="ARBA" id="ARBA00022777"/>
    </source>
</evidence>
<dbReference type="InterPro" id="IPR001564">
    <property type="entry name" value="Nucleoside_diP_kinase"/>
</dbReference>
<dbReference type="GO" id="GO:0006228">
    <property type="term" value="P:UTP biosynthetic process"/>
    <property type="evidence" value="ECO:0007669"/>
    <property type="project" value="InterPro"/>
</dbReference>
<name>A0A9E3ZSC2_9ENTE</name>
<evidence type="ECO:0000256" key="2">
    <source>
        <dbReference type="ARBA" id="ARBA00008142"/>
    </source>
</evidence>
<feature type="binding site" evidence="12">
    <location>
        <position position="75"/>
    </location>
    <ligand>
        <name>ATP</name>
        <dbReference type="ChEBI" id="CHEBI:30616"/>
    </ligand>
</feature>
<evidence type="ECO:0000256" key="13">
    <source>
        <dbReference type="RuleBase" id="RU004011"/>
    </source>
</evidence>
<organism evidence="16 17">
    <name type="scientific">Enterococcus aquimarinus</name>
    <dbReference type="NCBI Taxonomy" id="328396"/>
    <lineage>
        <taxon>Bacteria</taxon>
        <taxon>Bacillati</taxon>
        <taxon>Bacillota</taxon>
        <taxon>Bacilli</taxon>
        <taxon>Lactobacillales</taxon>
        <taxon>Enterococcaceae</taxon>
        <taxon>Enterococcus</taxon>
    </lineage>
</organism>
<dbReference type="FunFam" id="3.30.70.141:FF:000003">
    <property type="entry name" value="Nucleoside diphosphate kinase"/>
    <property type="match status" value="1"/>
</dbReference>
<dbReference type="Pfam" id="PF00334">
    <property type="entry name" value="NDK"/>
    <property type="match status" value="1"/>
</dbReference>
<dbReference type="GO" id="GO:0004550">
    <property type="term" value="F:nucleoside diphosphate kinase activity"/>
    <property type="evidence" value="ECO:0007669"/>
    <property type="project" value="UniProtKB-EC"/>
</dbReference>
<evidence type="ECO:0000259" key="15">
    <source>
        <dbReference type="SMART" id="SM00562"/>
    </source>
</evidence>
<evidence type="ECO:0000256" key="3">
    <source>
        <dbReference type="ARBA" id="ARBA00012966"/>
    </source>
</evidence>
<feature type="domain" description="Nucleoside diphosphate kinase-like" evidence="15">
    <location>
        <begin position="19"/>
        <end position="151"/>
    </location>
</feature>
<gene>
    <name evidence="16" type="primary">ndk</name>
    <name evidence="16" type="ORF">K8V42_02510</name>
</gene>
<dbReference type="GO" id="GO:0046872">
    <property type="term" value="F:metal ion binding"/>
    <property type="evidence" value="ECO:0007669"/>
    <property type="project" value="UniProtKB-KW"/>
</dbReference>
<dbReference type="Proteomes" id="UP000813384">
    <property type="component" value="Unassembled WGS sequence"/>
</dbReference>
<evidence type="ECO:0000256" key="6">
    <source>
        <dbReference type="ARBA" id="ARBA00022723"/>
    </source>
</evidence>
<keyword evidence="6" id="KW-0479">Metal-binding</keyword>
<evidence type="ECO:0000256" key="14">
    <source>
        <dbReference type="RuleBase" id="RU004013"/>
    </source>
</evidence>
<dbReference type="PANTHER" id="PTHR11349">
    <property type="entry name" value="NUCLEOSIDE DIPHOSPHATE KINASE"/>
    <property type="match status" value="1"/>
</dbReference>
<evidence type="ECO:0000256" key="10">
    <source>
        <dbReference type="ARBA" id="ARBA00022842"/>
    </source>
</evidence>
<dbReference type="EC" id="2.7.4.6" evidence="3 14"/>
<dbReference type="InterPro" id="IPR023005">
    <property type="entry name" value="Nucleoside_diP_kinase_AS"/>
</dbReference>
<dbReference type="GO" id="GO:0006241">
    <property type="term" value="P:CTP biosynthetic process"/>
    <property type="evidence" value="ECO:0007669"/>
    <property type="project" value="InterPro"/>
</dbReference>
<dbReference type="PROSITE" id="PS51374">
    <property type="entry name" value="NDPK_LIKE"/>
    <property type="match status" value="1"/>
</dbReference>
<dbReference type="GO" id="GO:0005524">
    <property type="term" value="F:ATP binding"/>
    <property type="evidence" value="ECO:0007669"/>
    <property type="project" value="UniProtKB-KW"/>
</dbReference>
<feature type="active site" description="Pros-phosphohistidine intermediate" evidence="12">
    <location>
        <position position="133"/>
    </location>
</feature>
<dbReference type="InterPro" id="IPR036850">
    <property type="entry name" value="NDK-like_dom_sf"/>
</dbReference>
<keyword evidence="11" id="KW-0546">Nucleotide metabolism</keyword>
<comment type="similarity">
    <text evidence="2 12 13">Belongs to the NDK family.</text>
</comment>
<dbReference type="AlphaFoldDB" id="A0A9E3ZSC2"/>
<reference evidence="16" key="2">
    <citation type="submission" date="2021-11" db="EMBL/GenBank/DDBJ databases">
        <authorList>
            <person name="Gilroy R."/>
        </authorList>
    </citation>
    <scope>NUCLEOTIDE SEQUENCE</scope>
    <source>
        <strain evidence="16">150</strain>
    </source>
</reference>
<evidence type="ECO:0000313" key="17">
    <source>
        <dbReference type="Proteomes" id="UP000813384"/>
    </source>
</evidence>
<comment type="caution">
    <text evidence="16">The sequence shown here is derived from an EMBL/GenBank/DDBJ whole genome shotgun (WGS) entry which is preliminary data.</text>
</comment>
<feature type="binding site" evidence="12">
    <location>
        <position position="120"/>
    </location>
    <ligand>
        <name>ATP</name>
        <dbReference type="ChEBI" id="CHEBI:30616"/>
    </ligand>
</feature>
<feature type="binding site" evidence="12">
    <location>
        <position position="103"/>
    </location>
    <ligand>
        <name>ATP</name>
        <dbReference type="ChEBI" id="CHEBI:30616"/>
    </ligand>
</feature>
<keyword evidence="8 14" id="KW-0418">Kinase</keyword>
<feature type="binding site" evidence="12">
    <location>
        <position position="27"/>
    </location>
    <ligand>
        <name>ATP</name>
        <dbReference type="ChEBI" id="CHEBI:30616"/>
    </ligand>
</feature>
<dbReference type="PRINTS" id="PR01243">
    <property type="entry name" value="NUCDPKINASE"/>
</dbReference>
<dbReference type="GO" id="GO:0006183">
    <property type="term" value="P:GTP biosynthetic process"/>
    <property type="evidence" value="ECO:0007669"/>
    <property type="project" value="InterPro"/>
</dbReference>
<dbReference type="EMBL" id="JAJJVO010000043">
    <property type="protein sequence ID" value="MCC9273143.1"/>
    <property type="molecule type" value="Genomic_DNA"/>
</dbReference>
<keyword evidence="5 14" id="KW-0808">Transferase</keyword>
<dbReference type="CDD" id="cd04413">
    <property type="entry name" value="NDPk_I"/>
    <property type="match status" value="1"/>
</dbReference>
<protein>
    <recommendedName>
        <fullName evidence="4 14">Nucleoside diphosphate kinase</fullName>
        <ecNumber evidence="3 14">2.7.4.6</ecNumber>
    </recommendedName>
</protein>